<dbReference type="GO" id="GO:0004673">
    <property type="term" value="F:protein histidine kinase activity"/>
    <property type="evidence" value="ECO:0007669"/>
    <property type="project" value="UniProtKB-EC"/>
</dbReference>
<keyword evidence="10" id="KW-1185">Reference proteome</keyword>
<keyword evidence="6 9" id="KW-0418">Kinase</keyword>
<keyword evidence="5" id="KW-0547">Nucleotide-binding</keyword>
<reference evidence="9 10" key="1">
    <citation type="submission" date="2019-09" db="EMBL/GenBank/DDBJ databases">
        <title>Isolation and complete genome sequencing of Methylocystis species.</title>
        <authorList>
            <person name="Rumah B.L."/>
            <person name="Stead C.E."/>
            <person name="Stevens B.C."/>
            <person name="Minton N.P."/>
            <person name="Grosse-Honebrink A."/>
            <person name="Zhang Y."/>
        </authorList>
    </citation>
    <scope>NUCLEOTIDE SEQUENCE [LARGE SCALE GENOMIC DNA]</scope>
    <source>
        <strain evidence="9 10">BRCS2</strain>
    </source>
</reference>
<gene>
    <name evidence="9" type="ORF">F7D14_05855</name>
</gene>
<dbReference type="PROSITE" id="PS50109">
    <property type="entry name" value="HIS_KIN"/>
    <property type="match status" value="1"/>
</dbReference>
<comment type="catalytic activity">
    <reaction evidence="1">
        <text>ATP + protein L-histidine = ADP + protein N-phospho-L-histidine.</text>
        <dbReference type="EC" id="2.7.13.3"/>
    </reaction>
</comment>
<dbReference type="EC" id="2.7.13.3" evidence="2"/>
<dbReference type="Gene3D" id="3.30.565.10">
    <property type="entry name" value="Histidine kinase-like ATPase, C-terminal domain"/>
    <property type="match status" value="1"/>
</dbReference>
<evidence type="ECO:0000256" key="5">
    <source>
        <dbReference type="ARBA" id="ARBA00022741"/>
    </source>
</evidence>
<dbReference type="InterPro" id="IPR005467">
    <property type="entry name" value="His_kinase_dom"/>
</dbReference>
<name>A0A6B8M3W4_9HYPH</name>
<dbReference type="AlphaFoldDB" id="A0A6B8M3W4"/>
<evidence type="ECO:0000256" key="4">
    <source>
        <dbReference type="ARBA" id="ARBA00022679"/>
    </source>
</evidence>
<accession>A0A6B8M3W4</accession>
<dbReference type="Pfam" id="PF13581">
    <property type="entry name" value="HATPase_c_2"/>
    <property type="match status" value="1"/>
</dbReference>
<keyword evidence="4" id="KW-0808">Transferase</keyword>
<dbReference type="InterPro" id="IPR036890">
    <property type="entry name" value="HATPase_C_sf"/>
</dbReference>
<dbReference type="PANTHER" id="PTHR41523:SF8">
    <property type="entry name" value="ETHYLENE RESPONSE SENSOR PROTEIN"/>
    <property type="match status" value="1"/>
</dbReference>
<organism evidence="9 10">
    <name type="scientific">Methylocystis parvus</name>
    <dbReference type="NCBI Taxonomy" id="134"/>
    <lineage>
        <taxon>Bacteria</taxon>
        <taxon>Pseudomonadati</taxon>
        <taxon>Pseudomonadota</taxon>
        <taxon>Alphaproteobacteria</taxon>
        <taxon>Hyphomicrobiales</taxon>
        <taxon>Methylocystaceae</taxon>
        <taxon>Methylocystis</taxon>
    </lineage>
</organism>
<feature type="domain" description="Histidine kinase" evidence="8">
    <location>
        <begin position="129"/>
        <end position="215"/>
    </location>
</feature>
<evidence type="ECO:0000256" key="7">
    <source>
        <dbReference type="ARBA" id="ARBA00022840"/>
    </source>
</evidence>
<evidence type="ECO:0000313" key="9">
    <source>
        <dbReference type="EMBL" id="QGM97045.1"/>
    </source>
</evidence>
<sequence>MGSFDPDFAGAVADLDAKLQERTVELEILRSKYDQLCRRFRDNLTTLSTLFAAQARRTVQPDLCRKCINCLMGVYELDEIGDEHVSMNGYLPNLSKALLSGFDSRVRLATSVDPDLVVEFRRANCIGLIYAEAAANALKHAFPGLASGSVYATLRGDGRRLELTVVDCGLGFDLEAANQSGGGLDFMRSLARQIDGELTIRTSPAGTTVFLSCPA</sequence>
<evidence type="ECO:0000256" key="6">
    <source>
        <dbReference type="ARBA" id="ARBA00022777"/>
    </source>
</evidence>
<dbReference type="Proteomes" id="UP000422569">
    <property type="component" value="Chromosome"/>
</dbReference>
<dbReference type="SUPFAM" id="SSF55874">
    <property type="entry name" value="ATPase domain of HSP90 chaperone/DNA topoisomerase II/histidine kinase"/>
    <property type="match status" value="1"/>
</dbReference>
<dbReference type="InterPro" id="IPR003594">
    <property type="entry name" value="HATPase_dom"/>
</dbReference>
<evidence type="ECO:0000256" key="3">
    <source>
        <dbReference type="ARBA" id="ARBA00022553"/>
    </source>
</evidence>
<keyword evidence="3" id="KW-0597">Phosphoprotein</keyword>
<dbReference type="GO" id="GO:0005524">
    <property type="term" value="F:ATP binding"/>
    <property type="evidence" value="ECO:0007669"/>
    <property type="project" value="UniProtKB-KW"/>
</dbReference>
<protein>
    <recommendedName>
        <fullName evidence="2">histidine kinase</fullName>
        <ecNumber evidence="2">2.7.13.3</ecNumber>
    </recommendedName>
</protein>
<dbReference type="EMBL" id="CP044331">
    <property type="protein sequence ID" value="QGM97045.1"/>
    <property type="molecule type" value="Genomic_DNA"/>
</dbReference>
<evidence type="ECO:0000256" key="1">
    <source>
        <dbReference type="ARBA" id="ARBA00000085"/>
    </source>
</evidence>
<keyword evidence="7" id="KW-0067">ATP-binding</keyword>
<proteinExistence type="predicted"/>
<evidence type="ECO:0000256" key="2">
    <source>
        <dbReference type="ARBA" id="ARBA00012438"/>
    </source>
</evidence>
<dbReference type="KEGG" id="mpar:F7D14_05855"/>
<evidence type="ECO:0000259" key="8">
    <source>
        <dbReference type="PROSITE" id="PS50109"/>
    </source>
</evidence>
<dbReference type="PANTHER" id="PTHR41523">
    <property type="entry name" value="TWO-COMPONENT SYSTEM SENSOR PROTEIN"/>
    <property type="match status" value="1"/>
</dbReference>
<evidence type="ECO:0000313" key="10">
    <source>
        <dbReference type="Proteomes" id="UP000422569"/>
    </source>
</evidence>